<dbReference type="AlphaFoldDB" id="N1PDM5"/>
<evidence type="ECO:0000313" key="2">
    <source>
        <dbReference type="Proteomes" id="UP000016933"/>
    </source>
</evidence>
<reference evidence="2" key="1">
    <citation type="journal article" date="2012" name="PLoS Genet.">
        <title>The genomes of the fungal plant pathogens Cladosporium fulvum and Dothistroma septosporum reveal adaptation to different hosts and lifestyles but also signatures of common ancestry.</title>
        <authorList>
            <person name="de Wit P.J.G.M."/>
            <person name="van der Burgt A."/>
            <person name="Oekmen B."/>
            <person name="Stergiopoulos I."/>
            <person name="Abd-Elsalam K.A."/>
            <person name="Aerts A.L."/>
            <person name="Bahkali A.H."/>
            <person name="Beenen H.G."/>
            <person name="Chettri P."/>
            <person name="Cox M.P."/>
            <person name="Datema E."/>
            <person name="de Vries R.P."/>
            <person name="Dhillon B."/>
            <person name="Ganley A.R."/>
            <person name="Griffiths S.A."/>
            <person name="Guo Y."/>
            <person name="Hamelin R.C."/>
            <person name="Henrissat B."/>
            <person name="Kabir M.S."/>
            <person name="Jashni M.K."/>
            <person name="Kema G."/>
            <person name="Klaubauf S."/>
            <person name="Lapidus A."/>
            <person name="Levasseur A."/>
            <person name="Lindquist E."/>
            <person name="Mehrabi R."/>
            <person name="Ohm R.A."/>
            <person name="Owen T.J."/>
            <person name="Salamov A."/>
            <person name="Schwelm A."/>
            <person name="Schijlen E."/>
            <person name="Sun H."/>
            <person name="van den Burg H.A."/>
            <person name="van Ham R.C.H.J."/>
            <person name="Zhang S."/>
            <person name="Goodwin S.B."/>
            <person name="Grigoriev I.V."/>
            <person name="Collemare J."/>
            <person name="Bradshaw R.E."/>
        </authorList>
    </citation>
    <scope>NUCLEOTIDE SEQUENCE [LARGE SCALE GENOMIC DNA]</scope>
    <source>
        <strain evidence="2">NZE10 / CBS 128990</strain>
    </source>
</reference>
<evidence type="ECO:0000313" key="1">
    <source>
        <dbReference type="EMBL" id="EME40688.1"/>
    </source>
</evidence>
<gene>
    <name evidence="1" type="ORF">DOTSEDRAFT_136331</name>
</gene>
<dbReference type="Proteomes" id="UP000016933">
    <property type="component" value="Unassembled WGS sequence"/>
</dbReference>
<dbReference type="EMBL" id="KB446543">
    <property type="protein sequence ID" value="EME40688.1"/>
    <property type="molecule type" value="Genomic_DNA"/>
</dbReference>
<dbReference type="eggNOG" id="ENOG502RNKY">
    <property type="taxonomic scope" value="Eukaryota"/>
</dbReference>
<sequence length="158" mass="17439">MCTQELIWCSCGHGEFLPIELCTTGQLIGTCWTIVHGDHNIVLQSRCSYCQAGLNRKGMLGSARPTDGIAERVEAGGRIGEGGMNGKEIDEFDGELGKLLEEVETKTKEERSFEKFSFDDVMSTDWEKGFDLSDELWNYDEFSLGNGVVGKGKGRGMI</sequence>
<name>N1PDM5_DOTSN</name>
<protein>
    <submittedName>
        <fullName evidence="1">Uncharacterized protein</fullName>
    </submittedName>
</protein>
<dbReference type="OMA" id="CTQELIW"/>
<organism evidence="1 2">
    <name type="scientific">Dothistroma septosporum (strain NZE10 / CBS 128990)</name>
    <name type="common">Red band needle blight fungus</name>
    <name type="synonym">Mycosphaerella pini</name>
    <dbReference type="NCBI Taxonomy" id="675120"/>
    <lineage>
        <taxon>Eukaryota</taxon>
        <taxon>Fungi</taxon>
        <taxon>Dikarya</taxon>
        <taxon>Ascomycota</taxon>
        <taxon>Pezizomycotina</taxon>
        <taxon>Dothideomycetes</taxon>
        <taxon>Dothideomycetidae</taxon>
        <taxon>Mycosphaerellales</taxon>
        <taxon>Mycosphaerellaceae</taxon>
        <taxon>Dothistroma</taxon>
    </lineage>
</organism>
<dbReference type="HOGENOM" id="CLU_1669360_0_0_1"/>
<accession>N1PDM5</accession>
<keyword evidence="2" id="KW-1185">Reference proteome</keyword>
<reference evidence="1 2" key="2">
    <citation type="journal article" date="2012" name="PLoS Pathog.">
        <title>Diverse lifestyles and strategies of plant pathogenesis encoded in the genomes of eighteen Dothideomycetes fungi.</title>
        <authorList>
            <person name="Ohm R.A."/>
            <person name="Feau N."/>
            <person name="Henrissat B."/>
            <person name="Schoch C.L."/>
            <person name="Horwitz B.A."/>
            <person name="Barry K.W."/>
            <person name="Condon B.J."/>
            <person name="Copeland A.C."/>
            <person name="Dhillon B."/>
            <person name="Glaser F."/>
            <person name="Hesse C.N."/>
            <person name="Kosti I."/>
            <person name="LaButti K."/>
            <person name="Lindquist E.A."/>
            <person name="Lucas S."/>
            <person name="Salamov A.A."/>
            <person name="Bradshaw R.E."/>
            <person name="Ciuffetti L."/>
            <person name="Hamelin R.C."/>
            <person name="Kema G.H.J."/>
            <person name="Lawrence C."/>
            <person name="Scott J.A."/>
            <person name="Spatafora J.W."/>
            <person name="Turgeon B.G."/>
            <person name="de Wit P.J.G.M."/>
            <person name="Zhong S."/>
            <person name="Goodwin S.B."/>
            <person name="Grigoriev I.V."/>
        </authorList>
    </citation>
    <scope>NUCLEOTIDE SEQUENCE [LARGE SCALE GENOMIC DNA]</scope>
    <source>
        <strain evidence="2">NZE10 / CBS 128990</strain>
    </source>
</reference>
<proteinExistence type="predicted"/>
<dbReference type="OrthoDB" id="3942519at2759"/>